<name>A0A383BCB5_9ZZZZ</name>
<reference evidence="1" key="1">
    <citation type="submission" date="2018-05" db="EMBL/GenBank/DDBJ databases">
        <authorList>
            <person name="Lanie J.A."/>
            <person name="Ng W.-L."/>
            <person name="Kazmierczak K.M."/>
            <person name="Andrzejewski T.M."/>
            <person name="Davidsen T.M."/>
            <person name="Wayne K.J."/>
            <person name="Tettelin H."/>
            <person name="Glass J.I."/>
            <person name="Rusch D."/>
            <person name="Podicherti R."/>
            <person name="Tsui H.-C.T."/>
            <person name="Winkler M.E."/>
        </authorList>
    </citation>
    <scope>NUCLEOTIDE SEQUENCE</scope>
</reference>
<organism evidence="1">
    <name type="scientific">marine metagenome</name>
    <dbReference type="NCBI Taxonomy" id="408172"/>
    <lineage>
        <taxon>unclassified sequences</taxon>
        <taxon>metagenomes</taxon>
        <taxon>ecological metagenomes</taxon>
    </lineage>
</organism>
<sequence length="28" mass="3092">MLSCWYLQVAKTTAAPSNDHVIDPEPFG</sequence>
<feature type="non-terminal residue" evidence="1">
    <location>
        <position position="28"/>
    </location>
</feature>
<accession>A0A383BCB5</accession>
<evidence type="ECO:0000313" key="1">
    <source>
        <dbReference type="EMBL" id="SVE17429.1"/>
    </source>
</evidence>
<proteinExistence type="predicted"/>
<dbReference type="EMBL" id="UINC01199144">
    <property type="protein sequence ID" value="SVE17429.1"/>
    <property type="molecule type" value="Genomic_DNA"/>
</dbReference>
<dbReference type="AlphaFoldDB" id="A0A383BCB5"/>
<protein>
    <submittedName>
        <fullName evidence="1">Uncharacterized protein</fullName>
    </submittedName>
</protein>
<gene>
    <name evidence="1" type="ORF">METZ01_LOCUS470283</name>
</gene>